<evidence type="ECO:0000259" key="1">
    <source>
        <dbReference type="PROSITE" id="PS51725"/>
    </source>
</evidence>
<dbReference type="EMBL" id="BMVF01000015">
    <property type="protein sequence ID" value="GHD93814.1"/>
    <property type="molecule type" value="Genomic_DNA"/>
</dbReference>
<sequence>MTQTPPAGEQDAGQPVRVILRMEIHPEMAADFERVWLSVGESIAREPANRGQTLVRSTEEEGVYYVLTDWAGERAFRDFEVSQRHTLHRQRLKPYRRGGDMAVTEVVHRLEPASSEPQEA</sequence>
<organism evidence="2 3">
    <name type="scientific">Streptomyces naganishii JCM 4654</name>
    <dbReference type="NCBI Taxonomy" id="1306179"/>
    <lineage>
        <taxon>Bacteria</taxon>
        <taxon>Bacillati</taxon>
        <taxon>Actinomycetota</taxon>
        <taxon>Actinomycetes</taxon>
        <taxon>Kitasatosporales</taxon>
        <taxon>Streptomycetaceae</taxon>
        <taxon>Streptomyces</taxon>
    </lineage>
</organism>
<dbReference type="InterPro" id="IPR007138">
    <property type="entry name" value="ABM_dom"/>
</dbReference>
<comment type="caution">
    <text evidence="2">The sequence shown here is derived from an EMBL/GenBank/DDBJ whole genome shotgun (WGS) entry which is preliminary data.</text>
</comment>
<name>A0A919CY01_9ACTN</name>
<evidence type="ECO:0000313" key="2">
    <source>
        <dbReference type="EMBL" id="GHD93814.1"/>
    </source>
</evidence>
<reference evidence="2" key="2">
    <citation type="submission" date="2020-09" db="EMBL/GenBank/DDBJ databases">
        <authorList>
            <person name="Sun Q."/>
            <person name="Ohkuma M."/>
        </authorList>
    </citation>
    <scope>NUCLEOTIDE SEQUENCE</scope>
    <source>
        <strain evidence="2">JCM 4654</strain>
    </source>
</reference>
<dbReference type="Proteomes" id="UP000608955">
    <property type="component" value="Unassembled WGS sequence"/>
</dbReference>
<accession>A0A919CY01</accession>
<dbReference type="Gene3D" id="3.30.70.100">
    <property type="match status" value="1"/>
</dbReference>
<dbReference type="SUPFAM" id="SSF54909">
    <property type="entry name" value="Dimeric alpha+beta barrel"/>
    <property type="match status" value="1"/>
</dbReference>
<feature type="domain" description="ABM" evidence="1">
    <location>
        <begin position="16"/>
        <end position="106"/>
    </location>
</feature>
<keyword evidence="2" id="KW-0503">Monooxygenase</keyword>
<keyword evidence="2" id="KW-0560">Oxidoreductase</keyword>
<dbReference type="RefSeq" id="WP_190180289.1">
    <property type="nucleotide sequence ID" value="NZ_BMVF01000015.1"/>
</dbReference>
<keyword evidence="3" id="KW-1185">Reference proteome</keyword>
<reference evidence="2" key="1">
    <citation type="journal article" date="2014" name="Int. J. Syst. Evol. Microbiol.">
        <title>Complete genome sequence of Corynebacterium casei LMG S-19264T (=DSM 44701T), isolated from a smear-ripened cheese.</title>
        <authorList>
            <consortium name="US DOE Joint Genome Institute (JGI-PGF)"/>
            <person name="Walter F."/>
            <person name="Albersmeier A."/>
            <person name="Kalinowski J."/>
            <person name="Ruckert C."/>
        </authorList>
    </citation>
    <scope>NUCLEOTIDE SEQUENCE</scope>
    <source>
        <strain evidence="2">JCM 4654</strain>
    </source>
</reference>
<evidence type="ECO:0000313" key="3">
    <source>
        <dbReference type="Proteomes" id="UP000608955"/>
    </source>
</evidence>
<dbReference type="InterPro" id="IPR011008">
    <property type="entry name" value="Dimeric_a/b-barrel"/>
</dbReference>
<dbReference type="AlphaFoldDB" id="A0A919CY01"/>
<dbReference type="Pfam" id="PF03992">
    <property type="entry name" value="ABM"/>
    <property type="match status" value="1"/>
</dbReference>
<dbReference type="PROSITE" id="PS51725">
    <property type="entry name" value="ABM"/>
    <property type="match status" value="1"/>
</dbReference>
<proteinExistence type="predicted"/>
<protein>
    <submittedName>
        <fullName evidence="2">Antibiotic biosynthesis monooxygenase</fullName>
    </submittedName>
</protein>
<gene>
    <name evidence="2" type="ORF">GCM10010508_52190</name>
</gene>
<dbReference type="GO" id="GO:0004497">
    <property type="term" value="F:monooxygenase activity"/>
    <property type="evidence" value="ECO:0007669"/>
    <property type="project" value="UniProtKB-KW"/>
</dbReference>